<sequence>MAKDITLLEEISDLDLDQVNGSGHGGGYSGGGYSGGGYNGGGNYCGNGCGNYNFGFGFWGGSSS</sequence>
<dbReference type="RefSeq" id="WP_070449908.1">
    <property type="nucleotide sequence ID" value="NZ_CABFMC010000007.1"/>
</dbReference>
<comment type="caution">
    <text evidence="1">The sequence shown here is derived from an EMBL/GenBank/DDBJ whole genome shotgun (WGS) entry which is preliminary data.</text>
</comment>
<proteinExistence type="predicted"/>
<protein>
    <submittedName>
        <fullName evidence="1">Uncharacterized protein</fullName>
    </submittedName>
</protein>
<dbReference type="Proteomes" id="UP000216195">
    <property type="component" value="Unassembled WGS sequence"/>
</dbReference>
<evidence type="ECO:0000313" key="1">
    <source>
        <dbReference type="EMBL" id="PAK85046.1"/>
    </source>
</evidence>
<reference evidence="1 2" key="1">
    <citation type="submission" date="2017-04" db="EMBL/GenBank/DDBJ databases">
        <title>Kefir bacterial isolates.</title>
        <authorList>
            <person name="Kim Y."/>
            <person name="Blasche S."/>
            <person name="Patil K.R."/>
        </authorList>
    </citation>
    <scope>NUCLEOTIDE SEQUENCE [LARGE SCALE GENOMIC DNA]</scope>
    <source>
        <strain evidence="1 2">OG2-1</strain>
    </source>
</reference>
<dbReference type="AlphaFoldDB" id="A0AAE5KN68"/>
<gene>
    <name evidence="1" type="ORF">B8W87_08800</name>
</gene>
<dbReference type="EMBL" id="NCWU01000012">
    <property type="protein sequence ID" value="PAK85046.1"/>
    <property type="molecule type" value="Genomic_DNA"/>
</dbReference>
<name>A0AAE5KN68_9MICC</name>
<accession>A0AAE5KN68</accession>
<organism evidence="1 2">
    <name type="scientific">Rothia dentocariosa</name>
    <dbReference type="NCBI Taxonomy" id="2047"/>
    <lineage>
        <taxon>Bacteria</taxon>
        <taxon>Bacillati</taxon>
        <taxon>Actinomycetota</taxon>
        <taxon>Actinomycetes</taxon>
        <taxon>Micrococcales</taxon>
        <taxon>Micrococcaceae</taxon>
        <taxon>Rothia</taxon>
    </lineage>
</organism>
<evidence type="ECO:0000313" key="2">
    <source>
        <dbReference type="Proteomes" id="UP000216195"/>
    </source>
</evidence>